<dbReference type="VEuPathDB" id="CryptoDB:Cvel_2425"/>
<name>A0A0G4IF60_9ALVE</name>
<protein>
    <recommendedName>
        <fullName evidence="2">Protein kinase domain-containing protein</fullName>
    </recommendedName>
</protein>
<dbReference type="SUPFAM" id="SSF56112">
    <property type="entry name" value="Protein kinase-like (PK-like)"/>
    <property type="match status" value="1"/>
</dbReference>
<gene>
    <name evidence="1" type="ORF">Cvel_2425</name>
</gene>
<dbReference type="InterPro" id="IPR011009">
    <property type="entry name" value="Kinase-like_dom_sf"/>
</dbReference>
<dbReference type="EMBL" id="CDMZ01005909">
    <property type="protein sequence ID" value="CEM55767.1"/>
    <property type="molecule type" value="Genomic_DNA"/>
</dbReference>
<evidence type="ECO:0008006" key="2">
    <source>
        <dbReference type="Google" id="ProtNLM"/>
    </source>
</evidence>
<sequence length="242" mass="27358">MEFEKLFSFFVSTGADIYLLRQQGDKHRQKLVRVPDPVLSEDILAGEGDVVSPSTITVGEDEACLRELCPPFVFRIRPGVGSDVIVKVFGDVTDTPRRETWRKRLVRLKGQLLACSFEGFGHLVPTVRGICPSEDFPCLLMDRLPGRDLREVMEVPSMQCFRKRLVGYRRADVEPKAVLNMLVREGFLGRHGVRTGQQWLPLFLRDGVRCSLELAKAVQILQEKHEAALFDLKPENLVVGLV</sequence>
<evidence type="ECO:0000313" key="1">
    <source>
        <dbReference type="EMBL" id="CEM55767.1"/>
    </source>
</evidence>
<organism evidence="1">
    <name type="scientific">Chromera velia CCMP2878</name>
    <dbReference type="NCBI Taxonomy" id="1169474"/>
    <lineage>
        <taxon>Eukaryota</taxon>
        <taxon>Sar</taxon>
        <taxon>Alveolata</taxon>
        <taxon>Colpodellida</taxon>
        <taxon>Chromeraceae</taxon>
        <taxon>Chromera</taxon>
    </lineage>
</organism>
<dbReference type="AlphaFoldDB" id="A0A0G4IF60"/>
<reference evidence="1" key="1">
    <citation type="submission" date="2014-11" db="EMBL/GenBank/DDBJ databases">
        <authorList>
            <person name="Otto D Thomas"/>
            <person name="Naeem Raeece"/>
        </authorList>
    </citation>
    <scope>NUCLEOTIDE SEQUENCE</scope>
</reference>
<proteinExistence type="predicted"/>
<accession>A0A0G4IF60</accession>